<dbReference type="InterPro" id="IPR008538">
    <property type="entry name" value="Uma2"/>
</dbReference>
<evidence type="ECO:0000313" key="2">
    <source>
        <dbReference type="EMBL" id="RKO66951.1"/>
    </source>
</evidence>
<dbReference type="AlphaFoldDB" id="A0A494WVA1"/>
<gene>
    <name evidence="2" type="ORF">D7024_08335</name>
</gene>
<accession>A0A494WVA1</accession>
<dbReference type="GO" id="GO:0004519">
    <property type="term" value="F:endonuclease activity"/>
    <property type="evidence" value="ECO:0007669"/>
    <property type="project" value="UniProtKB-KW"/>
</dbReference>
<dbReference type="Proteomes" id="UP000271256">
    <property type="component" value="Unassembled WGS sequence"/>
</dbReference>
<protein>
    <submittedName>
        <fullName evidence="2">Uma2 family endonuclease</fullName>
    </submittedName>
</protein>
<organism evidence="2 3">
    <name type="scientific">Desulfofundulus salinus</name>
    <dbReference type="NCBI Taxonomy" id="2419843"/>
    <lineage>
        <taxon>Bacteria</taxon>
        <taxon>Bacillati</taxon>
        <taxon>Bacillota</taxon>
        <taxon>Clostridia</taxon>
        <taxon>Eubacteriales</taxon>
        <taxon>Peptococcaceae</taxon>
        <taxon>Desulfofundulus</taxon>
    </lineage>
</organism>
<dbReference type="Gene3D" id="3.90.1570.10">
    <property type="entry name" value="tt1808, chain A"/>
    <property type="match status" value="1"/>
</dbReference>
<name>A0A494WVA1_9FIRM</name>
<reference evidence="2 3" key="1">
    <citation type="submission" date="2018-10" db="EMBL/GenBank/DDBJ databases">
        <authorList>
            <person name="Grouzdev D.S."/>
            <person name="Krutkina M.S."/>
            <person name="Tourova T.P."/>
            <person name="Nazina T.N."/>
        </authorList>
    </citation>
    <scope>NUCLEOTIDE SEQUENCE [LARGE SCALE GENOMIC DNA]</scope>
    <source>
        <strain evidence="2 3">435</strain>
    </source>
</reference>
<evidence type="ECO:0000313" key="3">
    <source>
        <dbReference type="Proteomes" id="UP000271256"/>
    </source>
</evidence>
<keyword evidence="2" id="KW-0540">Nuclease</keyword>
<proteinExistence type="predicted"/>
<comment type="caution">
    <text evidence="2">The sequence shown here is derived from an EMBL/GenBank/DDBJ whole genome shotgun (WGS) entry which is preliminary data.</text>
</comment>
<dbReference type="Pfam" id="PF05685">
    <property type="entry name" value="Uma2"/>
    <property type="match status" value="1"/>
</dbReference>
<evidence type="ECO:0000259" key="1">
    <source>
        <dbReference type="Pfam" id="PF05685"/>
    </source>
</evidence>
<dbReference type="InterPro" id="IPR011335">
    <property type="entry name" value="Restrct_endonuc-II-like"/>
</dbReference>
<dbReference type="PANTHER" id="PTHR34107">
    <property type="entry name" value="SLL0198 PROTEIN-RELATED"/>
    <property type="match status" value="1"/>
</dbReference>
<dbReference type="OrthoDB" id="9798254at2"/>
<keyword evidence="3" id="KW-1185">Reference proteome</keyword>
<dbReference type="PANTHER" id="PTHR34107:SF4">
    <property type="entry name" value="SLL1222 PROTEIN"/>
    <property type="match status" value="1"/>
</dbReference>
<keyword evidence="2" id="KW-0255">Endonuclease</keyword>
<dbReference type="RefSeq" id="WP_121451369.1">
    <property type="nucleotide sequence ID" value="NZ_RBWE01000001.1"/>
</dbReference>
<dbReference type="InterPro" id="IPR012296">
    <property type="entry name" value="Nuclease_put_TT1808"/>
</dbReference>
<dbReference type="CDD" id="cd06260">
    <property type="entry name" value="DUF820-like"/>
    <property type="match status" value="1"/>
</dbReference>
<keyword evidence="2" id="KW-0378">Hydrolase</keyword>
<sequence length="193" mass="21921">MKAALAEIAAAGEKKYTYADYCKLPEGAPYQLIGGELVVTPAPGTYHQTVLFNLGLEMGNFVRQENLGRVLFAPVDVYLGETETYQPDIIFIARERMNIIEPQRINGAPDLVVEILSPATAYYDLRKKFKVYERCGVKEYWIVDPEEKSVQVFLLKEDRFVLDQEAERTGEISSRVLSGFTIRLESIFEDWPG</sequence>
<feature type="domain" description="Putative restriction endonuclease" evidence="1">
    <location>
        <begin position="20"/>
        <end position="184"/>
    </location>
</feature>
<dbReference type="EMBL" id="RBWE01000001">
    <property type="protein sequence ID" value="RKO66951.1"/>
    <property type="molecule type" value="Genomic_DNA"/>
</dbReference>
<dbReference type="SUPFAM" id="SSF52980">
    <property type="entry name" value="Restriction endonuclease-like"/>
    <property type="match status" value="1"/>
</dbReference>